<evidence type="ECO:0000313" key="4">
    <source>
        <dbReference type="Proteomes" id="UP000528964"/>
    </source>
</evidence>
<evidence type="ECO:0000256" key="2">
    <source>
        <dbReference type="ARBA" id="ARBA00022679"/>
    </source>
</evidence>
<dbReference type="SUPFAM" id="SSF51161">
    <property type="entry name" value="Trimeric LpxA-like enzymes"/>
    <property type="match status" value="1"/>
</dbReference>
<evidence type="ECO:0000313" key="3">
    <source>
        <dbReference type="EMBL" id="MBB3972705.1"/>
    </source>
</evidence>
<dbReference type="CDD" id="cd04647">
    <property type="entry name" value="LbH_MAT_like"/>
    <property type="match status" value="1"/>
</dbReference>
<keyword evidence="4" id="KW-1185">Reference proteome</keyword>
<sequence length="212" mass="23041">MTVEHVNECDQRNNRVTFCGERSAMPSAISVAGESNRLDLGSGGKLAGLQVTVKGSRNRLMIGDDCILNGRIIIKGDAQTVRIGARTSFQNVSVYSVEGCDVTIGEDCMFSKRIEIRTSDSHSIIDRATGLRLNRPGSVTIGDHVWIGLEAVVSKGVRVPDNSIVGAKSFVNKSFHEPYVLIAGAPAAIIRRNVDWDRRLLPVEPELALRQA</sequence>
<reference evidence="3 4" key="1">
    <citation type="submission" date="2020-08" db="EMBL/GenBank/DDBJ databases">
        <title>Genomic Encyclopedia of Type Strains, Phase IV (KMG-IV): sequencing the most valuable type-strain genomes for metagenomic binning, comparative biology and taxonomic classification.</title>
        <authorList>
            <person name="Goeker M."/>
        </authorList>
    </citation>
    <scope>NUCLEOTIDE SEQUENCE [LARGE SCALE GENOMIC DNA]</scope>
    <source>
        <strain evidence="3 4">DSM 25481</strain>
    </source>
</reference>
<dbReference type="AlphaFoldDB" id="A0A7W6D1K3"/>
<keyword evidence="2 3" id="KW-0808">Transferase</keyword>
<dbReference type="Pfam" id="PF14602">
    <property type="entry name" value="Hexapep_2"/>
    <property type="match status" value="1"/>
</dbReference>
<dbReference type="PANTHER" id="PTHR23416">
    <property type="entry name" value="SIALIC ACID SYNTHASE-RELATED"/>
    <property type="match status" value="1"/>
</dbReference>
<protein>
    <submittedName>
        <fullName evidence="3">Acetyltransferase-like isoleucine patch superfamily enzyme</fullName>
    </submittedName>
</protein>
<dbReference type="InterPro" id="IPR051159">
    <property type="entry name" value="Hexapeptide_acetyltransf"/>
</dbReference>
<gene>
    <name evidence="3" type="ORF">GGR24_001362</name>
</gene>
<dbReference type="Gene3D" id="2.160.10.10">
    <property type="entry name" value="Hexapeptide repeat proteins"/>
    <property type="match status" value="1"/>
</dbReference>
<dbReference type="RefSeq" id="WP_183394590.1">
    <property type="nucleotide sequence ID" value="NZ_JACIDR010000002.1"/>
</dbReference>
<name>A0A7W6D1K3_9HYPH</name>
<accession>A0A7W6D1K3</accession>
<evidence type="ECO:0000256" key="1">
    <source>
        <dbReference type="ARBA" id="ARBA00007274"/>
    </source>
</evidence>
<dbReference type="GO" id="GO:0008374">
    <property type="term" value="F:O-acyltransferase activity"/>
    <property type="evidence" value="ECO:0007669"/>
    <property type="project" value="TreeGrafter"/>
</dbReference>
<dbReference type="InterPro" id="IPR011004">
    <property type="entry name" value="Trimer_LpxA-like_sf"/>
</dbReference>
<dbReference type="EMBL" id="JACIDR010000002">
    <property type="protein sequence ID" value="MBB3972705.1"/>
    <property type="molecule type" value="Genomic_DNA"/>
</dbReference>
<dbReference type="PANTHER" id="PTHR23416:SF23">
    <property type="entry name" value="ACETYLTRANSFERASE C18B11.09C-RELATED"/>
    <property type="match status" value="1"/>
</dbReference>
<proteinExistence type="inferred from homology"/>
<dbReference type="InterPro" id="IPR001451">
    <property type="entry name" value="Hexapep"/>
</dbReference>
<dbReference type="GO" id="GO:0005829">
    <property type="term" value="C:cytosol"/>
    <property type="evidence" value="ECO:0007669"/>
    <property type="project" value="TreeGrafter"/>
</dbReference>
<organism evidence="3 4">
    <name type="scientific">Hansschlegelia beijingensis</name>
    <dbReference type="NCBI Taxonomy" id="1133344"/>
    <lineage>
        <taxon>Bacteria</taxon>
        <taxon>Pseudomonadati</taxon>
        <taxon>Pseudomonadota</taxon>
        <taxon>Alphaproteobacteria</taxon>
        <taxon>Hyphomicrobiales</taxon>
        <taxon>Methylopilaceae</taxon>
        <taxon>Hansschlegelia</taxon>
    </lineage>
</organism>
<dbReference type="Proteomes" id="UP000528964">
    <property type="component" value="Unassembled WGS sequence"/>
</dbReference>
<comment type="similarity">
    <text evidence="1">Belongs to the transferase hexapeptide repeat family.</text>
</comment>
<comment type="caution">
    <text evidence="3">The sequence shown here is derived from an EMBL/GenBank/DDBJ whole genome shotgun (WGS) entry which is preliminary data.</text>
</comment>